<evidence type="ECO:0000313" key="2">
    <source>
        <dbReference type="EMBL" id="SSW90318.1"/>
    </source>
</evidence>
<dbReference type="PANTHER" id="PTHR30619:SF1">
    <property type="entry name" value="RECOMBINATION PROTEIN 2"/>
    <property type="match status" value="1"/>
</dbReference>
<dbReference type="InterPro" id="IPR036866">
    <property type="entry name" value="RibonucZ/Hydroxyglut_hydro"/>
</dbReference>
<evidence type="ECO:0000313" key="3">
    <source>
        <dbReference type="Proteomes" id="UP000252631"/>
    </source>
</evidence>
<accession>A0A336JKT2</accession>
<proteinExistence type="predicted"/>
<dbReference type="Proteomes" id="UP000256343">
    <property type="component" value="Unassembled WGS sequence"/>
</dbReference>
<dbReference type="OrthoDB" id="418728at2"/>
<evidence type="ECO:0008006" key="5">
    <source>
        <dbReference type="Google" id="ProtNLM"/>
    </source>
</evidence>
<dbReference type="AlphaFoldDB" id="A0A336JKT2"/>
<dbReference type="RefSeq" id="WP_114357413.1">
    <property type="nucleotide sequence ID" value="NZ_QRDT01000006.1"/>
</dbReference>
<protein>
    <recommendedName>
        <fullName evidence="5">Metallo-beta-lactamase superfamily protein</fullName>
    </recommendedName>
</protein>
<dbReference type="EMBL" id="QRDT01000006">
    <property type="protein sequence ID" value="RED37818.1"/>
    <property type="molecule type" value="Genomic_DNA"/>
</dbReference>
<keyword evidence="4" id="KW-1185">Reference proteome</keyword>
<dbReference type="EMBL" id="UFQQ01000006">
    <property type="protein sequence ID" value="SSW90318.1"/>
    <property type="molecule type" value="Genomic_DNA"/>
</dbReference>
<organism evidence="2 3">
    <name type="scientific">Rhodopseudomonas pentothenatexigens</name>
    <dbReference type="NCBI Taxonomy" id="999699"/>
    <lineage>
        <taxon>Bacteria</taxon>
        <taxon>Pseudomonadati</taxon>
        <taxon>Pseudomonadota</taxon>
        <taxon>Alphaproteobacteria</taxon>
        <taxon>Hyphomicrobiales</taxon>
        <taxon>Nitrobacteraceae</taxon>
        <taxon>Rhodopseudomonas</taxon>
    </lineage>
</organism>
<sequence>MYFSLDVLRARQGDCLMLHYGTEDRPRVMLIDGGPATVYAQSLEPRLQKLRAARERAGLLDTADPLPVDVVLVSHIDDDHIRGILDLTHEQRRRAAGLRLAVTSLWHNSFDDLLSTKPDELTSGFGTASILAGADANLFAGVEVGDSEEEAAAQAVLASVPQGRTLRDDAADLGWKPNHKFKGKLILTAPEVAPVDLNGVSITVAGPMQKELQALQDLHDQWLRRRKSEGTRPTASAMLAAFVDKSVPNLSSIVLLAECGGKTMLLTGDARGDKIIEGLEMGGKLAEGETLHVDILKVPHHGSDNNMETSFFERVTADHYVFSGNGDHGNPERATLQMLLDARGVDDDYTIHLTYPVEEIDAGREADWTKQQAKEANRAKPPKGGVRPDWSAEEQGLVAFFADNPELAAKVKIVADGKPHLIDLLDKVVV</sequence>
<dbReference type="PANTHER" id="PTHR30619">
    <property type="entry name" value="DNA INTERNALIZATION/COMPETENCE PROTEIN COMEC/REC2"/>
    <property type="match status" value="1"/>
</dbReference>
<reference evidence="2 3" key="1">
    <citation type="submission" date="2017-08" db="EMBL/GenBank/DDBJ databases">
        <authorList>
            <person name="de Groot N.N."/>
        </authorList>
    </citation>
    <scope>NUCLEOTIDE SEQUENCE [LARGE SCALE GENOMIC DNA]</scope>
    <source>
        <strain evidence="2 3">JA575</strain>
    </source>
</reference>
<reference evidence="1 4" key="2">
    <citation type="submission" date="2018-07" db="EMBL/GenBank/DDBJ databases">
        <title>Genomic Encyclopedia of Archaeal and Bacterial Type Strains, Phase II (KMG-II): from individual species to whole genera.</title>
        <authorList>
            <person name="Goeker M."/>
        </authorList>
    </citation>
    <scope>NUCLEOTIDE SEQUENCE [LARGE SCALE GENOMIC DNA]</scope>
    <source>
        <strain evidence="1 4">JA575</strain>
    </source>
</reference>
<dbReference type="Proteomes" id="UP000252631">
    <property type="component" value="Unassembled WGS sequence"/>
</dbReference>
<name>A0A336JKT2_9BRAD</name>
<evidence type="ECO:0000313" key="1">
    <source>
        <dbReference type="EMBL" id="RED37818.1"/>
    </source>
</evidence>
<dbReference type="InterPro" id="IPR052159">
    <property type="entry name" value="Competence_DNA_uptake"/>
</dbReference>
<evidence type="ECO:0000313" key="4">
    <source>
        <dbReference type="Proteomes" id="UP000256343"/>
    </source>
</evidence>
<gene>
    <name evidence="1" type="ORF">BJ125_106142</name>
    <name evidence="2" type="ORF">SAMN05892882_106142</name>
</gene>
<dbReference type="Gene3D" id="3.60.15.10">
    <property type="entry name" value="Ribonuclease Z/Hydroxyacylglutathione hydrolase-like"/>
    <property type="match status" value="1"/>
</dbReference>
<dbReference type="SUPFAM" id="SSF56281">
    <property type="entry name" value="Metallo-hydrolase/oxidoreductase"/>
    <property type="match status" value="1"/>
</dbReference>